<name>A0A9P7EK22_9AGAM</name>
<comment type="caution">
    <text evidence="1">The sequence shown here is derived from an EMBL/GenBank/DDBJ whole genome shotgun (WGS) entry which is preliminary data.</text>
</comment>
<reference evidence="1" key="1">
    <citation type="journal article" date="2020" name="New Phytol.">
        <title>Comparative genomics reveals dynamic genome evolution in host specialist ectomycorrhizal fungi.</title>
        <authorList>
            <person name="Lofgren L.A."/>
            <person name="Nguyen N.H."/>
            <person name="Vilgalys R."/>
            <person name="Ruytinx J."/>
            <person name="Liao H.L."/>
            <person name="Branco S."/>
            <person name="Kuo A."/>
            <person name="LaButti K."/>
            <person name="Lipzen A."/>
            <person name="Andreopoulos W."/>
            <person name="Pangilinan J."/>
            <person name="Riley R."/>
            <person name="Hundley H."/>
            <person name="Na H."/>
            <person name="Barry K."/>
            <person name="Grigoriev I.V."/>
            <person name="Stajich J.E."/>
            <person name="Kennedy P.G."/>
        </authorList>
    </citation>
    <scope>NUCLEOTIDE SEQUENCE</scope>
    <source>
        <strain evidence="1">MN1</strain>
    </source>
</reference>
<keyword evidence="2" id="KW-1185">Reference proteome</keyword>
<dbReference type="Proteomes" id="UP000807769">
    <property type="component" value="Unassembled WGS sequence"/>
</dbReference>
<sequence>MSVTACQPRITACEKDSDCCSGLRRDLTAVSIPGCQVRPSVSRGVLAPSITACHHGGKQCKKDDQCCSGLSCRPDGDAKGNKSLQVDCLPTGWQPVHEYRSGQ</sequence>
<dbReference type="RefSeq" id="XP_041198094.1">
    <property type="nucleotide sequence ID" value="XM_041334363.1"/>
</dbReference>
<gene>
    <name evidence="1" type="ORF">BJ212DRAFT_1319757</name>
</gene>
<evidence type="ECO:0000313" key="2">
    <source>
        <dbReference type="Proteomes" id="UP000807769"/>
    </source>
</evidence>
<protein>
    <submittedName>
        <fullName evidence="1">Uncharacterized protein</fullName>
    </submittedName>
</protein>
<organism evidence="1 2">
    <name type="scientific">Suillus subaureus</name>
    <dbReference type="NCBI Taxonomy" id="48587"/>
    <lineage>
        <taxon>Eukaryota</taxon>
        <taxon>Fungi</taxon>
        <taxon>Dikarya</taxon>
        <taxon>Basidiomycota</taxon>
        <taxon>Agaricomycotina</taxon>
        <taxon>Agaricomycetes</taxon>
        <taxon>Agaricomycetidae</taxon>
        <taxon>Boletales</taxon>
        <taxon>Suillineae</taxon>
        <taxon>Suillaceae</taxon>
        <taxon>Suillus</taxon>
    </lineage>
</organism>
<dbReference type="EMBL" id="JABBWG010000003">
    <property type="protein sequence ID" value="KAG1824377.1"/>
    <property type="molecule type" value="Genomic_DNA"/>
</dbReference>
<dbReference type="AlphaFoldDB" id="A0A9P7EK22"/>
<dbReference type="GeneID" id="64628380"/>
<accession>A0A9P7EK22</accession>
<proteinExistence type="predicted"/>
<evidence type="ECO:0000313" key="1">
    <source>
        <dbReference type="EMBL" id="KAG1824377.1"/>
    </source>
</evidence>